<evidence type="ECO:0000256" key="1">
    <source>
        <dbReference type="SAM" id="SignalP"/>
    </source>
</evidence>
<dbReference type="GO" id="GO:0055085">
    <property type="term" value="P:transmembrane transport"/>
    <property type="evidence" value="ECO:0007669"/>
    <property type="project" value="InterPro"/>
</dbReference>
<evidence type="ECO:0000313" key="3">
    <source>
        <dbReference type="EMBL" id="BBD50165.1"/>
    </source>
</evidence>
<evidence type="ECO:0000259" key="2">
    <source>
        <dbReference type="PROSITE" id="PS52015"/>
    </source>
</evidence>
<dbReference type="PROSITE" id="PS52015">
    <property type="entry name" value="TONB_CTD"/>
    <property type="match status" value="1"/>
</dbReference>
<feature type="chain" id="PRO_5019790245" evidence="1">
    <location>
        <begin position="24"/>
        <end position="353"/>
    </location>
</feature>
<dbReference type="InterPro" id="IPR037682">
    <property type="entry name" value="TonB_C"/>
</dbReference>
<dbReference type="SUPFAM" id="SSF74653">
    <property type="entry name" value="TolA/TonB C-terminal domain"/>
    <property type="match status" value="1"/>
</dbReference>
<accession>A0A455R1Z9</accession>
<organism evidence="3">
    <name type="scientific">Haliea sp. ETY-M</name>
    <dbReference type="NCBI Taxonomy" id="1055105"/>
    <lineage>
        <taxon>Bacteria</taxon>
        <taxon>Pseudomonadati</taxon>
        <taxon>Pseudomonadota</taxon>
        <taxon>Gammaproteobacteria</taxon>
        <taxon>Cellvibrionales</taxon>
        <taxon>Halieaceae</taxon>
        <taxon>Haliea</taxon>
    </lineage>
</organism>
<dbReference type="Gene3D" id="3.30.1150.10">
    <property type="match status" value="1"/>
</dbReference>
<name>A0A455R1Z9_9GAMM</name>
<feature type="domain" description="TonB C-terminal" evidence="2">
    <location>
        <begin position="26"/>
        <end position="122"/>
    </location>
</feature>
<dbReference type="Pfam" id="PF03544">
    <property type="entry name" value="TonB_C"/>
    <property type="match status" value="1"/>
</dbReference>
<dbReference type="EMBL" id="LC064121">
    <property type="protein sequence ID" value="BBD50165.1"/>
    <property type="molecule type" value="Genomic_DNA"/>
</dbReference>
<feature type="signal peptide" evidence="1">
    <location>
        <begin position="1"/>
        <end position="23"/>
    </location>
</feature>
<protein>
    <submittedName>
        <fullName evidence="3">Ferric siderophore transport system, periplasmic binding protein TonB</fullName>
    </submittedName>
</protein>
<dbReference type="AlphaFoldDB" id="A0A455R1Z9"/>
<reference evidence="3" key="1">
    <citation type="submission" date="2015-07" db="EMBL/GenBank/DDBJ databases">
        <title>Novel operon containing particulate methane monooxygenase-type genes and epoxyalkane:coenzyme M transferase gene in ethylene-assimilating marine bacterium, Haliea sp. ETY-M.</title>
        <authorList>
            <person name="Suzuki T."/>
            <person name="Habe H."/>
            <person name="Nakajima-Kambe T."/>
            <person name="Fuse H."/>
        </authorList>
    </citation>
    <scope>NUCLEOTIDE SEQUENCE</scope>
    <source>
        <strain evidence="3">ETY-M</strain>
    </source>
</reference>
<sequence>MKKPLLLVLFVFTVLGASRGAHSQDFAFTPPTRLAGEPLAYPELARRIGLEALIFCSFNVAEDGSVQDYEVHYSTNTPEIEDHIREWILGQRYEPAVRDGKAIPWRMFRTLRFALTNKERGASRYFGKNYRSLTRELQSGNLEKVRELLNRLDGVNNRSLYEELFLQRAWADYEDASGNSDGAYARRKVVAAFYRSNADVDAAIATPEFYFQPFVEKYRYEAQHLMLGDAQRTLQALRNIAPTESATSAVADHLRQVVDAADGIDVPIEAELRESFSRGQTALWDTWLFRRAFRFAAVDGALDRVSLYCDTEQTELQSSWVLERFVVPESYGDCRLYVAGEPGTSFTLMQLAD</sequence>
<keyword evidence="1" id="KW-0732">Signal</keyword>
<proteinExistence type="predicted"/>